<evidence type="ECO:0000313" key="1">
    <source>
        <dbReference type="EMBL" id="PSR23219.1"/>
    </source>
</evidence>
<comment type="caution">
    <text evidence="1">The sequence shown here is derived from an EMBL/GenBank/DDBJ whole genome shotgun (WGS) entry which is preliminary data.</text>
</comment>
<reference evidence="1 2" key="1">
    <citation type="journal article" date="2014" name="BMC Genomics">
        <title>Comparison of environmental and isolate Sulfobacillus genomes reveals diverse carbon, sulfur, nitrogen, and hydrogen metabolisms.</title>
        <authorList>
            <person name="Justice N.B."/>
            <person name="Norman A."/>
            <person name="Brown C.T."/>
            <person name="Singh A."/>
            <person name="Thomas B.C."/>
            <person name="Banfield J.F."/>
        </authorList>
    </citation>
    <scope>NUCLEOTIDE SEQUENCE [LARGE SCALE GENOMIC DNA]</scope>
    <source>
        <strain evidence="1">AMDSBA3</strain>
    </source>
</reference>
<name>A0A2T2WLV4_9FIRM</name>
<proteinExistence type="predicted"/>
<dbReference type="Proteomes" id="UP000241848">
    <property type="component" value="Unassembled WGS sequence"/>
</dbReference>
<dbReference type="AlphaFoldDB" id="A0A2T2WLV4"/>
<dbReference type="EMBL" id="PXYV01000007">
    <property type="protein sequence ID" value="PSR23219.1"/>
    <property type="molecule type" value="Genomic_DNA"/>
</dbReference>
<protein>
    <submittedName>
        <fullName evidence="1">Uncharacterized protein</fullName>
    </submittedName>
</protein>
<evidence type="ECO:0000313" key="2">
    <source>
        <dbReference type="Proteomes" id="UP000241848"/>
    </source>
</evidence>
<sequence>MRLIFAYGWNDWSLRITAPWASCLGLADMSDVAVLIRLRHACARLGSLLERWFHERGIDTTIRHRFRLAVTDSTTIHASAPKRIKCNNDIQALKFAFEQGWTSKPVGDGKGNGLYLLGQIVSSERNHRITVISGKAVMILKESRKQKRTWI</sequence>
<accession>A0A2T2WLV4</accession>
<gene>
    <name evidence="1" type="ORF">C7B45_03745</name>
</gene>
<organism evidence="1 2">
    <name type="scientific">Sulfobacillus acidophilus</name>
    <dbReference type="NCBI Taxonomy" id="53633"/>
    <lineage>
        <taxon>Bacteria</taxon>
        <taxon>Bacillati</taxon>
        <taxon>Bacillota</taxon>
        <taxon>Clostridia</taxon>
        <taxon>Eubacteriales</taxon>
        <taxon>Clostridiales Family XVII. Incertae Sedis</taxon>
        <taxon>Sulfobacillus</taxon>
    </lineage>
</organism>